<name>A0A951UKY4_9CYAN</name>
<sequence>MLILFNTSVSVPLRGISQNKLAVALGIDRSAVFKWVHDQREPTSETIVEIVKVLKQLDPDAAQEFVQLYLGNLLWQPPRRLGRGHLGWGAKQPTLNVLSKLATAIEASEKLENE</sequence>
<dbReference type="Proteomes" id="UP000757435">
    <property type="component" value="Unassembled WGS sequence"/>
</dbReference>
<dbReference type="CDD" id="cd00093">
    <property type="entry name" value="HTH_XRE"/>
    <property type="match status" value="1"/>
</dbReference>
<evidence type="ECO:0000313" key="2">
    <source>
        <dbReference type="EMBL" id="MBW4657680.1"/>
    </source>
</evidence>
<comment type="caution">
    <text evidence="2">The sequence shown here is derived from an EMBL/GenBank/DDBJ whole genome shotgun (WGS) entry which is preliminary data.</text>
</comment>
<dbReference type="InterPro" id="IPR010982">
    <property type="entry name" value="Lambda_DNA-bd_dom_sf"/>
</dbReference>
<dbReference type="SUPFAM" id="SSF47413">
    <property type="entry name" value="lambda repressor-like DNA-binding domains"/>
    <property type="match status" value="1"/>
</dbReference>
<proteinExistence type="predicted"/>
<dbReference type="AlphaFoldDB" id="A0A951UKY4"/>
<dbReference type="Pfam" id="PF01381">
    <property type="entry name" value="HTH_3"/>
    <property type="match status" value="1"/>
</dbReference>
<evidence type="ECO:0000313" key="3">
    <source>
        <dbReference type="Proteomes" id="UP000757435"/>
    </source>
</evidence>
<dbReference type="InterPro" id="IPR001387">
    <property type="entry name" value="Cro/C1-type_HTH"/>
</dbReference>
<reference evidence="2" key="1">
    <citation type="submission" date="2021-05" db="EMBL/GenBank/DDBJ databases">
        <authorList>
            <person name="Pietrasiak N."/>
            <person name="Ward R."/>
            <person name="Stajich J.E."/>
            <person name="Kurbessoian T."/>
        </authorList>
    </citation>
    <scope>NUCLEOTIDE SEQUENCE</scope>
    <source>
        <strain evidence="2">UHER 2000/2452</strain>
    </source>
</reference>
<accession>A0A951UKY4</accession>
<reference evidence="2" key="2">
    <citation type="journal article" date="2022" name="Microbiol. Resour. Announc.">
        <title>Metagenome Sequencing to Explore Phylogenomics of Terrestrial Cyanobacteria.</title>
        <authorList>
            <person name="Ward R.D."/>
            <person name="Stajich J.E."/>
            <person name="Johansen J.R."/>
            <person name="Huntemann M."/>
            <person name="Clum A."/>
            <person name="Foster B."/>
            <person name="Foster B."/>
            <person name="Roux S."/>
            <person name="Palaniappan K."/>
            <person name="Varghese N."/>
            <person name="Mukherjee S."/>
            <person name="Reddy T.B.K."/>
            <person name="Daum C."/>
            <person name="Copeland A."/>
            <person name="Chen I.A."/>
            <person name="Ivanova N.N."/>
            <person name="Kyrpides N.C."/>
            <person name="Shapiro N."/>
            <person name="Eloe-Fadrosh E.A."/>
            <person name="Pietrasiak N."/>
        </authorList>
    </citation>
    <scope>NUCLEOTIDE SEQUENCE</scope>
    <source>
        <strain evidence="2">UHER 2000/2452</strain>
    </source>
</reference>
<protein>
    <submittedName>
        <fullName evidence="2">Helix-turn-helix domain-containing protein</fullName>
    </submittedName>
</protein>
<dbReference type="EMBL" id="JAHHHD010000002">
    <property type="protein sequence ID" value="MBW4657680.1"/>
    <property type="molecule type" value="Genomic_DNA"/>
</dbReference>
<dbReference type="PROSITE" id="PS50943">
    <property type="entry name" value="HTH_CROC1"/>
    <property type="match status" value="1"/>
</dbReference>
<organism evidence="2 3">
    <name type="scientific">Drouetiella hepatica Uher 2000/2452</name>
    <dbReference type="NCBI Taxonomy" id="904376"/>
    <lineage>
        <taxon>Bacteria</taxon>
        <taxon>Bacillati</taxon>
        <taxon>Cyanobacteriota</taxon>
        <taxon>Cyanophyceae</taxon>
        <taxon>Oculatellales</taxon>
        <taxon>Oculatellaceae</taxon>
        <taxon>Drouetiella</taxon>
    </lineage>
</organism>
<feature type="domain" description="HTH cro/C1-type" evidence="1">
    <location>
        <begin position="14"/>
        <end position="62"/>
    </location>
</feature>
<dbReference type="Gene3D" id="1.10.260.40">
    <property type="entry name" value="lambda repressor-like DNA-binding domains"/>
    <property type="match status" value="1"/>
</dbReference>
<dbReference type="GO" id="GO:0003677">
    <property type="term" value="F:DNA binding"/>
    <property type="evidence" value="ECO:0007669"/>
    <property type="project" value="InterPro"/>
</dbReference>
<evidence type="ECO:0000259" key="1">
    <source>
        <dbReference type="PROSITE" id="PS50943"/>
    </source>
</evidence>
<gene>
    <name evidence="2" type="ORF">KME15_03330</name>
</gene>